<keyword evidence="4 12" id="KW-0121">Carboxypeptidase</keyword>
<evidence type="ECO:0000256" key="1">
    <source>
        <dbReference type="ARBA" id="ARBA00004410"/>
    </source>
</evidence>
<dbReference type="InterPro" id="IPR033124">
    <property type="entry name" value="Ser_caboxypep_his_AS"/>
</dbReference>
<evidence type="ECO:0000256" key="5">
    <source>
        <dbReference type="ARBA" id="ARBA00022670"/>
    </source>
</evidence>
<dbReference type="GO" id="GO:0031638">
    <property type="term" value="P:zymogen activation"/>
    <property type="evidence" value="ECO:0007669"/>
    <property type="project" value="EnsemblFungi"/>
</dbReference>
<evidence type="ECO:0000256" key="7">
    <source>
        <dbReference type="ARBA" id="ARBA00022801"/>
    </source>
</evidence>
<name>I6NE85_ERECY</name>
<dbReference type="PROSITE" id="PS00560">
    <property type="entry name" value="CARBOXYPEPT_SER_HIS"/>
    <property type="match status" value="1"/>
</dbReference>
<keyword evidence="7 12" id="KW-0378">Hydrolase</keyword>
<dbReference type="InterPro" id="IPR018202">
    <property type="entry name" value="Ser_caboxypep_ser_AS"/>
</dbReference>
<dbReference type="InParanoid" id="I6NE85"/>
<evidence type="ECO:0000256" key="6">
    <source>
        <dbReference type="ARBA" id="ARBA00022729"/>
    </source>
</evidence>
<dbReference type="GO" id="GO:0004185">
    <property type="term" value="F:serine-type carboxypeptidase activity"/>
    <property type="evidence" value="ECO:0007669"/>
    <property type="project" value="UniProtKB-UniRule"/>
</dbReference>
<dbReference type="InterPro" id="IPR008442">
    <property type="entry name" value="Propeptide_carboxypepY"/>
</dbReference>
<comment type="subcellular location">
    <subcellularLocation>
        <location evidence="1">Vacuole lumen</location>
    </subcellularLocation>
</comment>
<keyword evidence="3" id="KW-0926">Vacuole</keyword>
<sequence>MRGQVLLPVLGAIGGVVEAMRVQKAFESNEMFQKAVNSLGISQKDVDAIPENLKEVWSEMSNLFPEDTAKLQFVSKPRSNVRTRDDWDFHVTSKKVESYKLRARALKDPAKLGIDPGVKQYSGYLDVEEGDKHFFFYFLESRNDPKNDPVVLWLNGGPGCSSLTGLFFELGPSSVGKDLKPIKNPYSWNNNASVIFLDQPVNAGYSYSSSAVSNTVAASKDVYAFLQLFFEQFPEYQSGQEFHIAGESYAGHYIPAFASEILSHPVEKRSFELSSVLIGNGLTDPLTQYGYYEPMACGRGDAPAVLNDEECSTMNNTLPRCLNLIRTCYSLQNVWSCVPASVYCNNVQLNPFQQSGTNVYDVRKPCEGELCYGDLKYMSQYLNLPEVKEALGAEVDNFESCNFDINRNFLLNGDWMKPYHHHVSELLDKDLPVLIYAGDKDFICNWLGNQAWTNILPWKYSNEFLGSPIRKWDGPSGEQAGEVKNFKHFTYLRVFDAGHMVPYDVPENALSMLNTWLSGDHSF</sequence>
<dbReference type="Gene3D" id="1.10.287.410">
    <property type="match status" value="1"/>
</dbReference>
<accession>I6NE85</accession>
<dbReference type="GO" id="GO:0046938">
    <property type="term" value="P:phytochelatin biosynthetic process"/>
    <property type="evidence" value="ECO:0007669"/>
    <property type="project" value="EnsemblFungi"/>
</dbReference>
<dbReference type="OMA" id="GDWMKPF"/>
<dbReference type="GeneID" id="11468723"/>
<dbReference type="EMBL" id="CP002501">
    <property type="protein sequence ID" value="AET40377.1"/>
    <property type="molecule type" value="Genomic_DNA"/>
</dbReference>
<dbReference type="FunCoup" id="I6NE85">
    <property type="interactions" value="836"/>
</dbReference>
<dbReference type="InterPro" id="IPR029058">
    <property type="entry name" value="AB_hydrolase_fold"/>
</dbReference>
<keyword evidence="6" id="KW-0732">Signal</keyword>
<dbReference type="Pfam" id="PF05388">
    <property type="entry name" value="Carbpep_Y_N"/>
    <property type="match status" value="1"/>
</dbReference>
<evidence type="ECO:0000256" key="4">
    <source>
        <dbReference type="ARBA" id="ARBA00022645"/>
    </source>
</evidence>
<dbReference type="eggNOG" id="KOG1282">
    <property type="taxonomic scope" value="Eukaryota"/>
</dbReference>
<proteinExistence type="inferred from homology"/>
<dbReference type="GO" id="GO:0016236">
    <property type="term" value="P:macroautophagy"/>
    <property type="evidence" value="ECO:0007669"/>
    <property type="project" value="EnsemblFungi"/>
</dbReference>
<evidence type="ECO:0000256" key="3">
    <source>
        <dbReference type="ARBA" id="ARBA00022554"/>
    </source>
</evidence>
<evidence type="ECO:0000256" key="2">
    <source>
        <dbReference type="ARBA" id="ARBA00009431"/>
    </source>
</evidence>
<comment type="catalytic activity">
    <reaction evidence="11">
        <text>Release of a C-terminal amino acid with broad specificity.</text>
        <dbReference type="EC" id="3.4.16.5"/>
    </reaction>
</comment>
<dbReference type="PROSITE" id="PS00131">
    <property type="entry name" value="CARBOXYPEPT_SER_SER"/>
    <property type="match status" value="1"/>
</dbReference>
<dbReference type="STRING" id="931890.I6NE85"/>
<dbReference type="Proteomes" id="UP000006790">
    <property type="component" value="Chromosome 5"/>
</dbReference>
<dbReference type="OrthoDB" id="443318at2759"/>
<dbReference type="FunFam" id="1.10.287.410:FF:000001">
    <property type="entry name" value="Carboxypeptidase Y"/>
    <property type="match status" value="1"/>
</dbReference>
<dbReference type="GO" id="GO:0005576">
    <property type="term" value="C:extracellular region"/>
    <property type="evidence" value="ECO:0007669"/>
    <property type="project" value="EnsemblFungi"/>
</dbReference>
<evidence type="ECO:0000256" key="8">
    <source>
        <dbReference type="ARBA" id="ARBA00023145"/>
    </source>
</evidence>
<comment type="similarity">
    <text evidence="2 12">Belongs to the peptidase S10 family.</text>
</comment>
<dbReference type="HOGENOM" id="CLU_008523_10_4_1"/>
<dbReference type="AlphaFoldDB" id="I6NE85"/>
<dbReference type="GO" id="GO:0006995">
    <property type="term" value="P:cellular response to nitrogen starvation"/>
    <property type="evidence" value="ECO:0007669"/>
    <property type="project" value="EnsemblFungi"/>
</dbReference>
<evidence type="ECO:0000256" key="10">
    <source>
        <dbReference type="ARBA" id="ARBA00023180"/>
    </source>
</evidence>
<evidence type="ECO:0000256" key="12">
    <source>
        <dbReference type="RuleBase" id="RU361156"/>
    </source>
</evidence>
<dbReference type="RefSeq" id="XP_003647194.1">
    <property type="nucleotide sequence ID" value="XM_003647146.1"/>
</dbReference>
<keyword evidence="10" id="KW-0325">Glycoprotein</keyword>
<evidence type="ECO:0000313" key="14">
    <source>
        <dbReference type="EMBL" id="AET40377.1"/>
    </source>
</evidence>
<keyword evidence="9" id="KW-1015">Disulfide bond</keyword>
<evidence type="ECO:0000256" key="9">
    <source>
        <dbReference type="ARBA" id="ARBA00023157"/>
    </source>
</evidence>
<dbReference type="Pfam" id="PF00450">
    <property type="entry name" value="Peptidase_S10"/>
    <property type="match status" value="1"/>
</dbReference>
<dbReference type="SUPFAM" id="SSF53474">
    <property type="entry name" value="alpha/beta-Hydrolases"/>
    <property type="match status" value="1"/>
</dbReference>
<dbReference type="Gene3D" id="3.40.50.1820">
    <property type="entry name" value="alpha/beta hydrolase"/>
    <property type="match status" value="1"/>
</dbReference>
<protein>
    <recommendedName>
        <fullName evidence="12">Carboxypeptidase</fullName>
        <ecNumber evidence="12">3.4.16.-</ecNumber>
    </recommendedName>
</protein>
<dbReference type="InterPro" id="IPR001563">
    <property type="entry name" value="Peptidase_S10"/>
</dbReference>
<dbReference type="MEROPS" id="S10.001"/>
<feature type="domain" description="Propeptide carboxypeptidase Y" evidence="13">
    <location>
        <begin position="27"/>
        <end position="99"/>
    </location>
</feature>
<dbReference type="GO" id="GO:0000328">
    <property type="term" value="C:fungal-type vacuole lumen"/>
    <property type="evidence" value="ECO:0007669"/>
    <property type="project" value="EnsemblFungi"/>
</dbReference>
<gene>
    <name evidence="14" type="ordered locus">Ecym_5642</name>
</gene>
<keyword evidence="15" id="KW-1185">Reference proteome</keyword>
<evidence type="ECO:0000259" key="13">
    <source>
        <dbReference type="Pfam" id="PF05388"/>
    </source>
</evidence>
<organism evidence="14 15">
    <name type="scientific">Eremothecium cymbalariae (strain CBS 270.75 / DBVPG 7215 / KCTC 17166 / NRRL Y-17582)</name>
    <name type="common">Yeast</name>
    <dbReference type="NCBI Taxonomy" id="931890"/>
    <lineage>
        <taxon>Eukaryota</taxon>
        <taxon>Fungi</taxon>
        <taxon>Dikarya</taxon>
        <taxon>Ascomycota</taxon>
        <taxon>Saccharomycotina</taxon>
        <taxon>Saccharomycetes</taxon>
        <taxon>Saccharomycetales</taxon>
        <taxon>Saccharomycetaceae</taxon>
        <taxon>Eremothecium</taxon>
    </lineage>
</organism>
<dbReference type="KEGG" id="erc:Ecym_5642"/>
<dbReference type="EC" id="3.4.16.-" evidence="12"/>
<evidence type="ECO:0000256" key="11">
    <source>
        <dbReference type="ARBA" id="ARBA00052076"/>
    </source>
</evidence>
<keyword evidence="5 12" id="KW-0645">Protease</keyword>
<dbReference type="PRINTS" id="PR00724">
    <property type="entry name" value="CRBOXYPTASEC"/>
</dbReference>
<reference evidence="14 15" key="1">
    <citation type="journal article" date="2011" name="G3 (Bethesda)">
        <title>Genome evolution in the Eremothecium clade of the Saccharomyces complex revealed by comparative genomics.</title>
        <authorList>
            <person name="Wendland J."/>
            <person name="Walther A."/>
        </authorList>
    </citation>
    <scope>NUCLEOTIDE SEQUENCE [LARGE SCALE GENOMIC DNA]</scope>
    <source>
        <strain evidence="15">CBS 270.75 / DBVPG 7215 / KCTC 17166 / NRRL Y-17582</strain>
    </source>
</reference>
<evidence type="ECO:0000313" key="15">
    <source>
        <dbReference type="Proteomes" id="UP000006790"/>
    </source>
</evidence>
<keyword evidence="8" id="KW-0865">Zymogen</keyword>
<dbReference type="PANTHER" id="PTHR11802">
    <property type="entry name" value="SERINE PROTEASE FAMILY S10 SERINE CARBOXYPEPTIDASE"/>
    <property type="match status" value="1"/>
</dbReference>
<dbReference type="PANTHER" id="PTHR11802:SF113">
    <property type="entry name" value="SERINE CARBOXYPEPTIDASE CTSA-4.1"/>
    <property type="match status" value="1"/>
</dbReference>